<feature type="transmembrane region" description="Helical" evidence="5">
    <location>
        <begin position="357"/>
        <end position="381"/>
    </location>
</feature>
<feature type="transmembrane region" description="Helical" evidence="5">
    <location>
        <begin position="269"/>
        <end position="289"/>
    </location>
</feature>
<evidence type="ECO:0000256" key="5">
    <source>
        <dbReference type="SAM" id="Phobius"/>
    </source>
</evidence>
<proteinExistence type="predicted"/>
<dbReference type="PANTHER" id="PTHR43027">
    <property type="entry name" value="DOXORUBICIN RESISTANCE ABC TRANSPORTER PERMEASE PROTEIN DRRC-RELATED"/>
    <property type="match status" value="1"/>
</dbReference>
<keyword evidence="3 5" id="KW-1133">Transmembrane helix</keyword>
<dbReference type="InterPro" id="IPR052902">
    <property type="entry name" value="ABC-2_transporter"/>
</dbReference>
<evidence type="ECO:0000256" key="1">
    <source>
        <dbReference type="ARBA" id="ARBA00004141"/>
    </source>
</evidence>
<dbReference type="EMBL" id="JARYZI010000001">
    <property type="protein sequence ID" value="MDH8676987.1"/>
    <property type="molecule type" value="Genomic_DNA"/>
</dbReference>
<feature type="transmembrane region" description="Helical" evidence="5">
    <location>
        <begin position="193"/>
        <end position="213"/>
    </location>
</feature>
<comment type="subcellular location">
    <subcellularLocation>
        <location evidence="1">Membrane</location>
        <topology evidence="1">Multi-pass membrane protein</topology>
    </subcellularLocation>
</comment>
<evidence type="ECO:0000256" key="4">
    <source>
        <dbReference type="ARBA" id="ARBA00023136"/>
    </source>
</evidence>
<keyword evidence="8" id="KW-1185">Reference proteome</keyword>
<name>A0ABT6N989_9FIRM</name>
<keyword evidence="4 5" id="KW-0472">Membrane</keyword>
<comment type="caution">
    <text evidence="7">The sequence shown here is derived from an EMBL/GenBank/DDBJ whole genome shotgun (WGS) entry which is preliminary data.</text>
</comment>
<dbReference type="Pfam" id="PF12698">
    <property type="entry name" value="ABC2_membrane_3"/>
    <property type="match status" value="1"/>
</dbReference>
<evidence type="ECO:0000256" key="2">
    <source>
        <dbReference type="ARBA" id="ARBA00022692"/>
    </source>
</evidence>
<feature type="transmembrane region" description="Helical" evidence="5">
    <location>
        <begin position="301"/>
        <end position="323"/>
    </location>
</feature>
<feature type="domain" description="ABC-2 type transporter transmembrane" evidence="6">
    <location>
        <begin position="19"/>
        <end position="379"/>
    </location>
</feature>
<dbReference type="Gene3D" id="3.40.1710.10">
    <property type="entry name" value="abc type-2 transporter like domain"/>
    <property type="match status" value="1"/>
</dbReference>
<feature type="transmembrane region" description="Helical" evidence="5">
    <location>
        <begin position="234"/>
        <end position="257"/>
    </location>
</feature>
<keyword evidence="2 5" id="KW-0812">Transmembrane</keyword>
<evidence type="ECO:0000313" key="7">
    <source>
        <dbReference type="EMBL" id="MDH8676987.1"/>
    </source>
</evidence>
<dbReference type="PANTHER" id="PTHR43027:SF1">
    <property type="entry name" value="DOXORUBICIN RESISTANCE ABC TRANSPORTER PERMEASE PROTEIN DRRC-RELATED"/>
    <property type="match status" value="1"/>
</dbReference>
<gene>
    <name evidence="7" type="ORF">QE109_02445</name>
</gene>
<protein>
    <submittedName>
        <fullName evidence="7">ABC transporter permease</fullName>
    </submittedName>
</protein>
<feature type="transmembrane region" description="Helical" evidence="5">
    <location>
        <begin position="15"/>
        <end position="32"/>
    </location>
</feature>
<dbReference type="Proteomes" id="UP001158045">
    <property type="component" value="Unassembled WGS sequence"/>
</dbReference>
<reference evidence="7 8" key="1">
    <citation type="submission" date="2023-04" db="EMBL/GenBank/DDBJ databases">
        <title>Fusibacter bizertensis strain WBS, isolated from littoral bottom sediments of the Arctic seas - biochemical and genomic analysis.</title>
        <authorList>
            <person name="Brioukhanov A.L."/>
        </authorList>
    </citation>
    <scope>NUCLEOTIDE SEQUENCE [LARGE SCALE GENOMIC DNA]</scope>
    <source>
        <strain evidence="7 8">WBS</strain>
    </source>
</reference>
<evidence type="ECO:0000313" key="8">
    <source>
        <dbReference type="Proteomes" id="UP001158045"/>
    </source>
</evidence>
<evidence type="ECO:0000259" key="6">
    <source>
        <dbReference type="Pfam" id="PF12698"/>
    </source>
</evidence>
<evidence type="ECO:0000256" key="3">
    <source>
        <dbReference type="ARBA" id="ARBA00022989"/>
    </source>
</evidence>
<sequence length="389" mass="42813">MPVFKVSMKIIKKNLPLMLIYIFIFIMVSMIVKNLSGEGGETLSTYSDTKVPIAIIGEEHTALTEGISNALSEVSTLVELEDNKEAIQDALYFRAIYMVVRIPEGFTASVMSGNPLSLETKVIPGSTESVQVNMQINQFMKLTQLYLTGTSDLSEEKVAELVVNQLKNTTKVTMVAPDPKAVEGSLMPFFFNYLAYSYMFIMILGVSTVMRVFNRKEIKWRNACSPITSLSKSLQFLLANAVFAFGTWGILILLCLVFDARNIFKVNTLYFMLNSVVFALSVLGLGYLVGNLVKGREAVSAVANIITLSSCFISGVFVPQAFLGESVLRVASFFPTYWYVKANQQIANLTHFDFSSISGILSILLIELGFGAAFLAVSLAVGKRASQRA</sequence>
<dbReference type="InterPro" id="IPR013525">
    <property type="entry name" value="ABC2_TM"/>
</dbReference>
<organism evidence="7 8">
    <name type="scientific">Fusibacter bizertensis</name>
    <dbReference type="NCBI Taxonomy" id="1488331"/>
    <lineage>
        <taxon>Bacteria</taxon>
        <taxon>Bacillati</taxon>
        <taxon>Bacillota</taxon>
        <taxon>Clostridia</taxon>
        <taxon>Eubacteriales</taxon>
        <taxon>Eubacteriales Family XII. Incertae Sedis</taxon>
        <taxon>Fusibacter</taxon>
    </lineage>
</organism>
<accession>A0ABT6N989</accession>